<reference evidence="2" key="1">
    <citation type="submission" date="2025-08" db="UniProtKB">
        <authorList>
            <consortium name="Ensembl"/>
        </authorList>
    </citation>
    <scope>IDENTIFICATION</scope>
</reference>
<dbReference type="InterPro" id="IPR000477">
    <property type="entry name" value="RT_dom"/>
</dbReference>
<proteinExistence type="predicted"/>
<dbReference type="InterPro" id="IPR015095">
    <property type="entry name" value="AlkB_hom8_N"/>
</dbReference>
<dbReference type="InterPro" id="IPR043502">
    <property type="entry name" value="DNA/RNA_pol_sf"/>
</dbReference>
<keyword evidence="3" id="KW-1185">Reference proteome</keyword>
<sequence>MSNKILMYPSCLKSSTIIPIPKKSATDSLNDYRPIALTPIIMKCFERLVLHHLKTCLPSTFNAHQFAYRAIRSTEDAIAIALHNALSHLEHQESYVRMLFIDYSSAFNTIIPDILFSKLTDLGFPSLTCTWIRNFLTDRPQTVKLGPHISSTCTLSTGSPQGYVLSPILYSLYTHDCRPAHHQNTIIKFADDTTVVGLISKGDEAAYRDEILRLSDWCSANNLTLNTTKTKEIILEFRRHRADPAPLYINGDCVERVQTFKFLGTIISADLTWSVNTTAVIKKAQQRLHFLRVLKKNNLKKKLLETYRSAVESLLTYCITVWYCSCTEAKRKGIQRIINTAQRIIGCPLPSLKDLYNSRCLSRAQNIEKDHSHPGSHLFNLLPSGRRYRCIKSRTNRLKDSFFPRAIITLNTHMH</sequence>
<dbReference type="Pfam" id="PF00078">
    <property type="entry name" value="RVT_1"/>
    <property type="match status" value="1"/>
</dbReference>
<name>A0A673FSF9_9TELE</name>
<dbReference type="SUPFAM" id="SSF56672">
    <property type="entry name" value="DNA/RNA polymerases"/>
    <property type="match status" value="1"/>
</dbReference>
<organism evidence="2 3">
    <name type="scientific">Sinocyclocheilus rhinocerous</name>
    <dbReference type="NCBI Taxonomy" id="307959"/>
    <lineage>
        <taxon>Eukaryota</taxon>
        <taxon>Metazoa</taxon>
        <taxon>Chordata</taxon>
        <taxon>Craniata</taxon>
        <taxon>Vertebrata</taxon>
        <taxon>Euteleostomi</taxon>
        <taxon>Actinopterygii</taxon>
        <taxon>Neopterygii</taxon>
        <taxon>Teleostei</taxon>
        <taxon>Ostariophysi</taxon>
        <taxon>Cypriniformes</taxon>
        <taxon>Cyprinidae</taxon>
        <taxon>Cyprininae</taxon>
        <taxon>Sinocyclocheilus</taxon>
    </lineage>
</organism>
<reference evidence="2" key="2">
    <citation type="submission" date="2025-09" db="UniProtKB">
        <authorList>
            <consortium name="Ensembl"/>
        </authorList>
    </citation>
    <scope>IDENTIFICATION</scope>
</reference>
<accession>A0A673FSF9</accession>
<dbReference type="AlphaFoldDB" id="A0A673FSF9"/>
<dbReference type="PROSITE" id="PS50878">
    <property type="entry name" value="RT_POL"/>
    <property type="match status" value="1"/>
</dbReference>
<dbReference type="PANTHER" id="PTHR33332">
    <property type="entry name" value="REVERSE TRANSCRIPTASE DOMAIN-CONTAINING PROTEIN"/>
    <property type="match status" value="1"/>
</dbReference>
<dbReference type="Ensembl" id="ENSSRHT00000002207.1">
    <property type="protein sequence ID" value="ENSSRHP00000002124.1"/>
    <property type="gene ID" value="ENSSRHG00000001486.1"/>
</dbReference>
<dbReference type="CDD" id="cd01650">
    <property type="entry name" value="RT_nLTR_like"/>
    <property type="match status" value="1"/>
</dbReference>
<dbReference type="Proteomes" id="UP000472270">
    <property type="component" value="Unassembled WGS sequence"/>
</dbReference>
<feature type="domain" description="Reverse transcriptase" evidence="1">
    <location>
        <begin position="1"/>
        <end position="267"/>
    </location>
</feature>
<dbReference type="GO" id="GO:0016706">
    <property type="term" value="F:2-oxoglutarate-dependent dioxygenase activity"/>
    <property type="evidence" value="ECO:0007669"/>
    <property type="project" value="InterPro"/>
</dbReference>
<evidence type="ECO:0000313" key="3">
    <source>
        <dbReference type="Proteomes" id="UP000472270"/>
    </source>
</evidence>
<dbReference type="GO" id="GO:0008168">
    <property type="term" value="F:methyltransferase activity"/>
    <property type="evidence" value="ECO:0007669"/>
    <property type="project" value="InterPro"/>
</dbReference>
<evidence type="ECO:0000313" key="2">
    <source>
        <dbReference type="Ensembl" id="ENSSRHP00000002124.1"/>
    </source>
</evidence>
<protein>
    <recommendedName>
        <fullName evidence="1">Reverse transcriptase domain-containing protein</fullName>
    </recommendedName>
</protein>
<evidence type="ECO:0000259" key="1">
    <source>
        <dbReference type="PROSITE" id="PS50878"/>
    </source>
</evidence>
<dbReference type="Pfam" id="PF09004">
    <property type="entry name" value="ALKBH8_N"/>
    <property type="match status" value="1"/>
</dbReference>